<dbReference type="Gene3D" id="2.60.420.10">
    <property type="entry name" value="Maltose phosphorylase, domain 3"/>
    <property type="match status" value="1"/>
</dbReference>
<evidence type="ECO:0000259" key="1">
    <source>
        <dbReference type="Pfam" id="PF17390"/>
    </source>
</evidence>
<dbReference type="AlphaFoldDB" id="A0A1Q2HRG3"/>
<protein>
    <submittedName>
        <fullName evidence="2">Bacterial alpha-L-rhamnosidase</fullName>
    </submittedName>
</protein>
<dbReference type="SUPFAM" id="SSF48208">
    <property type="entry name" value="Six-hairpin glycosidases"/>
    <property type="match status" value="1"/>
</dbReference>
<dbReference type="InterPro" id="IPR016007">
    <property type="entry name" value="Alpha_rhamnosid"/>
</dbReference>
<gene>
    <name evidence="2" type="ORF">L21SP3_01834</name>
</gene>
<dbReference type="InterPro" id="IPR008928">
    <property type="entry name" value="6-hairpin_glycosidase_sf"/>
</dbReference>
<proteinExistence type="predicted"/>
<reference evidence="3" key="1">
    <citation type="submission" date="2017-02" db="EMBL/GenBank/DDBJ databases">
        <title>Comparative genomics and description of representatives of a novel lineage of planctomycetes thriving in anoxic sediments.</title>
        <authorList>
            <person name="Spring S."/>
            <person name="Bunk B."/>
            <person name="Sproer C."/>
            <person name="Klenk H.-P."/>
        </authorList>
    </citation>
    <scope>NUCLEOTIDE SEQUENCE [LARGE SCALE GENOMIC DNA]</scope>
    <source>
        <strain evidence="3">L21-RPul-D3</strain>
    </source>
</reference>
<keyword evidence="3" id="KW-1185">Reference proteome</keyword>
<dbReference type="STRING" id="1940790.L21SP3_01834"/>
<dbReference type="EMBL" id="CP019633">
    <property type="protein sequence ID" value="AQQ10012.1"/>
    <property type="molecule type" value="Genomic_DNA"/>
</dbReference>
<organism evidence="2 3">
    <name type="scientific">Sedimentisphaera cyanobacteriorum</name>
    <dbReference type="NCBI Taxonomy" id="1940790"/>
    <lineage>
        <taxon>Bacteria</taxon>
        <taxon>Pseudomonadati</taxon>
        <taxon>Planctomycetota</taxon>
        <taxon>Phycisphaerae</taxon>
        <taxon>Sedimentisphaerales</taxon>
        <taxon>Sedimentisphaeraceae</taxon>
        <taxon>Sedimentisphaera</taxon>
    </lineage>
</organism>
<dbReference type="PANTHER" id="PTHR33307">
    <property type="entry name" value="ALPHA-RHAMNOSIDASE (EUROFUNG)"/>
    <property type="match status" value="1"/>
</dbReference>
<feature type="domain" description="Alpha-L-rhamnosidase C-terminal" evidence="1">
    <location>
        <begin position="36"/>
        <end position="109"/>
    </location>
</feature>
<sequence length="138" mass="15389">MGDNIFRQGFADPGMNSFAHYSFGAVCQWIYETIGGIKTGGNAFRKIIIQPKPGGNLDWAKTSYRSIRGEIKTEWKIEDGKFILDVVIPANTAADVYLPTENIESIRQNGHRIENAEPAQEAAIVHIGSGKYRFESRI</sequence>
<dbReference type="Proteomes" id="UP000188273">
    <property type="component" value="Chromosome"/>
</dbReference>
<dbReference type="PANTHER" id="PTHR33307:SF6">
    <property type="entry name" value="ALPHA-RHAMNOSIDASE (EUROFUNG)-RELATED"/>
    <property type="match status" value="1"/>
</dbReference>
<dbReference type="InterPro" id="IPR035398">
    <property type="entry name" value="Bac_rhamnosid_C"/>
</dbReference>
<accession>A0A1Q2HRG3</accession>
<dbReference type="OrthoDB" id="9761045at2"/>
<dbReference type="KEGG" id="pbu:L21SP3_01834"/>
<evidence type="ECO:0000313" key="2">
    <source>
        <dbReference type="EMBL" id="AQQ10012.1"/>
    </source>
</evidence>
<dbReference type="RefSeq" id="WP_077540854.1">
    <property type="nucleotide sequence ID" value="NZ_CP019633.1"/>
</dbReference>
<name>A0A1Q2HRG3_9BACT</name>
<evidence type="ECO:0000313" key="3">
    <source>
        <dbReference type="Proteomes" id="UP000188273"/>
    </source>
</evidence>
<dbReference type="Pfam" id="PF17390">
    <property type="entry name" value="Bac_rhamnosid_C"/>
    <property type="match status" value="1"/>
</dbReference>
<dbReference type="GO" id="GO:0005975">
    <property type="term" value="P:carbohydrate metabolic process"/>
    <property type="evidence" value="ECO:0007669"/>
    <property type="project" value="InterPro"/>
</dbReference>